<evidence type="ECO:0000313" key="1">
    <source>
        <dbReference type="EMBL" id="KAB8037737.1"/>
    </source>
</evidence>
<sequence>MIPFGEASDRYGKVFYDKVSKLQDIADTPFRGKTFDAQRILYYMRAYTIGTDEEVGEYSAVAFFKASKIDQAKHIKSSGLQ</sequence>
<gene>
    <name evidence="1" type="ORF">GCL60_11225</name>
</gene>
<comment type="caution">
    <text evidence="1">The sequence shown here is derived from an EMBL/GenBank/DDBJ whole genome shotgun (WGS) entry which is preliminary data.</text>
</comment>
<protein>
    <submittedName>
        <fullName evidence="1">Uncharacterized protein</fullName>
    </submittedName>
</protein>
<reference evidence="1 2" key="1">
    <citation type="submission" date="2019-10" db="EMBL/GenBank/DDBJ databases">
        <title>New species of Slilvanegrellaceae.</title>
        <authorList>
            <person name="Pitt A."/>
            <person name="Hahn M.W."/>
        </authorList>
    </citation>
    <scope>NUCLEOTIDE SEQUENCE [LARGE SCALE GENOMIC DNA]</scope>
    <source>
        <strain evidence="1 2">SP-Ram-0.45-NSY-1</strain>
    </source>
</reference>
<name>A0A6N6VWD9_9BACT</name>
<keyword evidence="2" id="KW-1185">Reference proteome</keyword>
<dbReference type="RefSeq" id="WP_153420814.1">
    <property type="nucleotide sequence ID" value="NZ_WFLM01000004.1"/>
</dbReference>
<proteinExistence type="predicted"/>
<dbReference type="Proteomes" id="UP000437748">
    <property type="component" value="Unassembled WGS sequence"/>
</dbReference>
<dbReference type="AlphaFoldDB" id="A0A6N6VWD9"/>
<organism evidence="1 2">
    <name type="scientific">Silvanigrella paludirubra</name>
    <dbReference type="NCBI Taxonomy" id="2499159"/>
    <lineage>
        <taxon>Bacteria</taxon>
        <taxon>Pseudomonadati</taxon>
        <taxon>Bdellovibrionota</taxon>
        <taxon>Oligoflexia</taxon>
        <taxon>Silvanigrellales</taxon>
        <taxon>Silvanigrellaceae</taxon>
        <taxon>Silvanigrella</taxon>
    </lineage>
</organism>
<evidence type="ECO:0000313" key="2">
    <source>
        <dbReference type="Proteomes" id="UP000437748"/>
    </source>
</evidence>
<dbReference type="EMBL" id="WFLM01000004">
    <property type="protein sequence ID" value="KAB8037737.1"/>
    <property type="molecule type" value="Genomic_DNA"/>
</dbReference>
<accession>A0A6N6VWD9</accession>